<dbReference type="AlphaFoldDB" id="A0A0H1BAI2"/>
<feature type="region of interest" description="Disordered" evidence="3">
    <location>
        <begin position="1"/>
        <end position="138"/>
    </location>
</feature>
<evidence type="ECO:0000256" key="2">
    <source>
        <dbReference type="ARBA" id="ARBA00022490"/>
    </source>
</evidence>
<dbReference type="GO" id="GO:0005737">
    <property type="term" value="C:cytoplasm"/>
    <property type="evidence" value="ECO:0007669"/>
    <property type="project" value="UniProtKB-SubCell"/>
</dbReference>
<evidence type="ECO:0000259" key="4">
    <source>
        <dbReference type="Pfam" id="PF09598"/>
    </source>
</evidence>
<reference evidence="6" key="1">
    <citation type="journal article" date="2015" name="PLoS Genet.">
        <title>The dynamic genome and transcriptome of the human fungal pathogen Blastomyces and close relative Emmonsia.</title>
        <authorList>
            <person name="Munoz J.F."/>
            <person name="Gauthier G.M."/>
            <person name="Desjardins C.A."/>
            <person name="Gallo J.E."/>
            <person name="Holder J."/>
            <person name="Sullivan T.D."/>
            <person name="Marty A.J."/>
            <person name="Carmen J.C."/>
            <person name="Chen Z."/>
            <person name="Ding L."/>
            <person name="Gujja S."/>
            <person name="Magrini V."/>
            <person name="Misas E."/>
            <person name="Mitreva M."/>
            <person name="Priest M."/>
            <person name="Saif S."/>
            <person name="Whiston E.A."/>
            <person name="Young S."/>
            <person name="Zeng Q."/>
            <person name="Goldman W.E."/>
            <person name="Mardis E.R."/>
            <person name="Taylor J.W."/>
            <person name="McEwen J.G."/>
            <person name="Clay O.K."/>
            <person name="Klein B.S."/>
            <person name="Cuomo C.A."/>
        </authorList>
    </citation>
    <scope>NUCLEOTIDE SEQUENCE [LARGE SCALE GENOMIC DNA]</scope>
    <source>
        <strain evidence="6">UAMH 139</strain>
    </source>
</reference>
<dbReference type="Pfam" id="PF09598">
    <property type="entry name" value="Stm1_N"/>
    <property type="match status" value="1"/>
</dbReference>
<protein>
    <recommendedName>
        <fullName evidence="4">STM1-like N-terminal domain-containing protein</fullName>
    </recommendedName>
</protein>
<name>A0A0H1BAI2_9EURO</name>
<feature type="compositionally biased region" description="Basic and acidic residues" evidence="3">
    <location>
        <begin position="118"/>
        <end position="138"/>
    </location>
</feature>
<dbReference type="OrthoDB" id="5426471at2759"/>
<dbReference type="EMBL" id="LDEV01002687">
    <property type="protein sequence ID" value="KLJ08027.1"/>
    <property type="molecule type" value="Genomic_DNA"/>
</dbReference>
<dbReference type="Proteomes" id="UP000053573">
    <property type="component" value="Unassembled WGS sequence"/>
</dbReference>
<dbReference type="STRING" id="2060906.A0A0H1BAI2"/>
<organism evidence="5 6">
    <name type="scientific">Blastomyces silverae</name>
    <dbReference type="NCBI Taxonomy" id="2060906"/>
    <lineage>
        <taxon>Eukaryota</taxon>
        <taxon>Fungi</taxon>
        <taxon>Dikarya</taxon>
        <taxon>Ascomycota</taxon>
        <taxon>Pezizomycotina</taxon>
        <taxon>Eurotiomycetes</taxon>
        <taxon>Eurotiomycetidae</taxon>
        <taxon>Onygenales</taxon>
        <taxon>Ajellomycetaceae</taxon>
        <taxon>Blastomyces</taxon>
    </lineage>
</organism>
<keyword evidence="2" id="KW-0963">Cytoplasm</keyword>
<gene>
    <name evidence="5" type="ORF">EMPG_16514</name>
</gene>
<accession>A0A0H1BAI2</accession>
<evidence type="ECO:0000313" key="5">
    <source>
        <dbReference type="EMBL" id="KLJ08027.1"/>
    </source>
</evidence>
<comment type="caution">
    <text evidence="5">The sequence shown here is derived from an EMBL/GenBank/DDBJ whole genome shotgun (WGS) entry which is preliminary data.</text>
</comment>
<feature type="domain" description="STM1-like N-terminal" evidence="4">
    <location>
        <begin position="19"/>
        <end position="79"/>
    </location>
</feature>
<comment type="subcellular location">
    <subcellularLocation>
        <location evidence="1">Cytoplasm</location>
    </subcellularLocation>
</comment>
<evidence type="ECO:0000256" key="1">
    <source>
        <dbReference type="ARBA" id="ARBA00004496"/>
    </source>
</evidence>
<evidence type="ECO:0000313" key="6">
    <source>
        <dbReference type="Proteomes" id="UP000053573"/>
    </source>
</evidence>
<keyword evidence="6" id="KW-1185">Reference proteome</keyword>
<dbReference type="InterPro" id="IPR019084">
    <property type="entry name" value="STM1-like_N"/>
</dbReference>
<sequence length="138" mass="15387">MGEKWNEKYANIVPRSHHKQNLYELLGNDPEEDSDREPSPPTSAITKTAPRFGKREGPSEPPRAADPAHARAPRTGRTGGGNRYGNEQAFRDRDASARANRSKPVDAPVPDIPTGVVKNRDVRGHLLREDRTNRSDRT</sequence>
<evidence type="ECO:0000256" key="3">
    <source>
        <dbReference type="SAM" id="MobiDB-lite"/>
    </source>
</evidence>
<proteinExistence type="predicted"/>